<dbReference type="GO" id="GO:0006629">
    <property type="term" value="P:lipid metabolic process"/>
    <property type="evidence" value="ECO:0007669"/>
    <property type="project" value="InterPro"/>
</dbReference>
<comment type="caution">
    <text evidence="2">The sequence shown here is derived from an EMBL/GenBank/DDBJ whole genome shotgun (WGS) entry which is preliminary data.</text>
</comment>
<dbReference type="Gene3D" id="3.40.50.1110">
    <property type="entry name" value="SGNH hydrolase"/>
    <property type="match status" value="1"/>
</dbReference>
<dbReference type="Proteomes" id="UP000319931">
    <property type="component" value="Unassembled WGS sequence"/>
</dbReference>
<protein>
    <submittedName>
        <fullName evidence="2">Arylesterase</fullName>
    </submittedName>
</protein>
<name>A0A502FRL9_9SPHN</name>
<sequence>MTGGAGTPFVFAFGDSLTAGYGLRREEAFPARLEILLQHTAPAAQVWNAGVSGDTTTSGRARLPRVLASLTARPDLAIVELGANDMLRGQDPVRMRDNLDWIVAELGRCSIPVLLAGMVAPPFLGDTARRFNAVHPDVADRHAVPLYPSFLAGVAGRNGYTLADRVHPNAKAIEVVARSILPHVQAALIATARAAA</sequence>
<dbReference type="InterPro" id="IPR051532">
    <property type="entry name" value="Ester_Hydrolysis_Enzymes"/>
</dbReference>
<evidence type="ECO:0000313" key="3">
    <source>
        <dbReference type="Proteomes" id="UP000319931"/>
    </source>
</evidence>
<dbReference type="PANTHER" id="PTHR30383">
    <property type="entry name" value="THIOESTERASE 1/PROTEASE 1/LYSOPHOSPHOLIPASE L1"/>
    <property type="match status" value="1"/>
</dbReference>
<dbReference type="GO" id="GO:0004622">
    <property type="term" value="F:phosphatidylcholine lysophospholipase activity"/>
    <property type="evidence" value="ECO:0007669"/>
    <property type="project" value="TreeGrafter"/>
</dbReference>
<gene>
    <name evidence="2" type="ORF">EAH76_15125</name>
</gene>
<dbReference type="CDD" id="cd01822">
    <property type="entry name" value="Lysophospholipase_L1_like"/>
    <property type="match status" value="1"/>
</dbReference>
<dbReference type="RefSeq" id="WP_140851122.1">
    <property type="nucleotide sequence ID" value="NZ_RCZC01000004.1"/>
</dbReference>
<dbReference type="OrthoDB" id="9786188at2"/>
<accession>A0A502FRL9</accession>
<feature type="domain" description="SGNH hydrolase-type esterase" evidence="1">
    <location>
        <begin position="12"/>
        <end position="171"/>
    </location>
</feature>
<dbReference type="EMBL" id="RCZC01000004">
    <property type="protein sequence ID" value="TPG52049.1"/>
    <property type="molecule type" value="Genomic_DNA"/>
</dbReference>
<dbReference type="AlphaFoldDB" id="A0A502FRL9"/>
<evidence type="ECO:0000313" key="2">
    <source>
        <dbReference type="EMBL" id="TPG52049.1"/>
    </source>
</evidence>
<dbReference type="PANTHER" id="PTHR30383:SF24">
    <property type="entry name" value="THIOESTERASE 1_PROTEASE 1_LYSOPHOSPHOLIPASE L1"/>
    <property type="match status" value="1"/>
</dbReference>
<proteinExistence type="predicted"/>
<organism evidence="2 3">
    <name type="scientific">Sphingomonas glacialis</name>
    <dbReference type="NCBI Taxonomy" id="658225"/>
    <lineage>
        <taxon>Bacteria</taxon>
        <taxon>Pseudomonadati</taxon>
        <taxon>Pseudomonadota</taxon>
        <taxon>Alphaproteobacteria</taxon>
        <taxon>Sphingomonadales</taxon>
        <taxon>Sphingomonadaceae</taxon>
        <taxon>Sphingomonas</taxon>
    </lineage>
</organism>
<dbReference type="Pfam" id="PF13472">
    <property type="entry name" value="Lipase_GDSL_2"/>
    <property type="match status" value="1"/>
</dbReference>
<keyword evidence="3" id="KW-1185">Reference proteome</keyword>
<dbReference type="InterPro" id="IPR036514">
    <property type="entry name" value="SGNH_hydro_sf"/>
</dbReference>
<dbReference type="PROSITE" id="PS01098">
    <property type="entry name" value="LIPASE_GDSL_SER"/>
    <property type="match status" value="1"/>
</dbReference>
<reference evidence="2 3" key="1">
    <citation type="journal article" date="2019" name="Environ. Microbiol.">
        <title>Species interactions and distinct microbial communities in high Arctic permafrost affected cryosols are associated with the CH4 and CO2 gas fluxes.</title>
        <authorList>
            <person name="Altshuler I."/>
            <person name="Hamel J."/>
            <person name="Turney S."/>
            <person name="Magnuson E."/>
            <person name="Levesque R."/>
            <person name="Greer C."/>
            <person name="Whyte L.G."/>
        </authorList>
    </citation>
    <scope>NUCLEOTIDE SEQUENCE [LARGE SCALE GENOMIC DNA]</scope>
    <source>
        <strain evidence="2 3">E6.1</strain>
    </source>
</reference>
<evidence type="ECO:0000259" key="1">
    <source>
        <dbReference type="Pfam" id="PF13472"/>
    </source>
</evidence>
<dbReference type="InterPro" id="IPR008265">
    <property type="entry name" value="Lipase_GDSL_AS"/>
</dbReference>
<dbReference type="SUPFAM" id="SSF52266">
    <property type="entry name" value="SGNH hydrolase"/>
    <property type="match status" value="1"/>
</dbReference>
<dbReference type="InterPro" id="IPR013830">
    <property type="entry name" value="SGNH_hydro"/>
</dbReference>